<evidence type="ECO:0000313" key="1">
    <source>
        <dbReference type="EMBL" id="EJZ43046.1"/>
    </source>
</evidence>
<protein>
    <submittedName>
        <fullName evidence="1">PF06067 domain protein</fullName>
    </submittedName>
</protein>
<gene>
    <name evidence="1" type="ORF">LEP1GSC178_3077</name>
</gene>
<proteinExistence type="predicted"/>
<sequence>MSINYEELKERAPSVFSDSHYGQTSERYLHIKTSDVISLFQEKGWEIQTASEKNVRVEDRRGFQKHLVILKHNDYKIEDEGNLNVVIRNSHDQTNSLELFYGFMRVVCGNQLMVRNLGTGGHSIFRHYKKNREPIQTKINQVLNGFDGFVEEIRFLKAKELSPDKVKLFVKNAVDLRFGSDFVGDQESIENSVLRVRRTEDQGFDSWKVLNRVQETFVKGLGRYIVPSVGQRKIKSLTSIDRLVSFNNDLWQLAKKI</sequence>
<comment type="caution">
    <text evidence="1">The sequence shown here is derived from an EMBL/GenBank/DDBJ whole genome shotgun (WGS) entry which is preliminary data.</text>
</comment>
<name>A0ABN0HC04_9LEPT</name>
<dbReference type="RefSeq" id="WP_008590676.1">
    <property type="nucleotide sequence ID" value="NZ_AHOM02000004.1"/>
</dbReference>
<organism evidence="1 2">
    <name type="scientific">Leptospira licerasiae str. MMD4847</name>
    <dbReference type="NCBI Taxonomy" id="1049971"/>
    <lineage>
        <taxon>Bacteria</taxon>
        <taxon>Pseudomonadati</taxon>
        <taxon>Spirochaetota</taxon>
        <taxon>Spirochaetia</taxon>
        <taxon>Leptospirales</taxon>
        <taxon>Leptospiraceae</taxon>
        <taxon>Leptospira</taxon>
    </lineage>
</organism>
<reference evidence="1 2" key="1">
    <citation type="submission" date="2012-08" db="EMBL/GenBank/DDBJ databases">
        <authorList>
            <person name="Harkins D.M."/>
            <person name="Durkin A.S."/>
            <person name="Selengut J.D."/>
            <person name="Sanka R."/>
            <person name="DePew J."/>
            <person name="Purushe J."/>
            <person name="Matthias M.A."/>
            <person name="Vinetz J.M."/>
            <person name="Sutton G.G."/>
            <person name="Nelson W.C."/>
            <person name="Fouts D.E."/>
        </authorList>
    </citation>
    <scope>NUCLEOTIDE SEQUENCE [LARGE SCALE GENOMIC DNA]</scope>
    <source>
        <strain evidence="1 2">MMD4847</strain>
    </source>
</reference>
<dbReference type="EMBL" id="AHOM02000004">
    <property type="protein sequence ID" value="EJZ43046.1"/>
    <property type="molecule type" value="Genomic_DNA"/>
</dbReference>
<dbReference type="Pfam" id="PF06067">
    <property type="entry name" value="DUF932"/>
    <property type="match status" value="1"/>
</dbReference>
<keyword evidence="2" id="KW-1185">Reference proteome</keyword>
<evidence type="ECO:0000313" key="2">
    <source>
        <dbReference type="Proteomes" id="UP000018720"/>
    </source>
</evidence>
<dbReference type="InterPro" id="IPR026325">
    <property type="entry name" value="DUF932"/>
</dbReference>
<accession>A0ABN0HC04</accession>
<dbReference type="Proteomes" id="UP000018720">
    <property type="component" value="Unassembled WGS sequence"/>
</dbReference>